<evidence type="ECO:0000256" key="5">
    <source>
        <dbReference type="HAMAP-Rule" id="MF_00299"/>
    </source>
</evidence>
<dbReference type="InterPro" id="IPR002745">
    <property type="entry name" value="Ptrans_KptA/Tpt1"/>
</dbReference>
<evidence type="ECO:0000313" key="7">
    <source>
        <dbReference type="Proteomes" id="UP000582974"/>
    </source>
</evidence>
<keyword evidence="2 5" id="KW-0808">Transferase</keyword>
<accession>A0A838AFJ5</accession>
<organism evidence="6 7">
    <name type="scientific">Haloechinothrix aidingensis</name>
    <dbReference type="NCBI Taxonomy" id="2752311"/>
    <lineage>
        <taxon>Bacteria</taxon>
        <taxon>Bacillati</taxon>
        <taxon>Actinomycetota</taxon>
        <taxon>Actinomycetes</taxon>
        <taxon>Pseudonocardiales</taxon>
        <taxon>Pseudonocardiaceae</taxon>
        <taxon>Haloechinothrix</taxon>
    </lineage>
</organism>
<gene>
    <name evidence="5" type="primary">kptA</name>
    <name evidence="6" type="ORF">H0B56_20455</name>
</gene>
<keyword evidence="7" id="KW-1185">Reference proteome</keyword>
<evidence type="ECO:0000256" key="2">
    <source>
        <dbReference type="ARBA" id="ARBA00022679"/>
    </source>
</evidence>
<evidence type="ECO:0000256" key="1">
    <source>
        <dbReference type="ARBA" id="ARBA00009836"/>
    </source>
</evidence>
<dbReference type="InterPro" id="IPR042081">
    <property type="entry name" value="RNA_2'-PTrans_C"/>
</dbReference>
<evidence type="ECO:0000256" key="4">
    <source>
        <dbReference type="ARBA" id="ARBA00025212"/>
    </source>
</evidence>
<dbReference type="GO" id="GO:0003950">
    <property type="term" value="F:NAD+ poly-ADP-ribosyltransferase activity"/>
    <property type="evidence" value="ECO:0007669"/>
    <property type="project" value="InterPro"/>
</dbReference>
<dbReference type="Gene3D" id="3.20.170.30">
    <property type="match status" value="1"/>
</dbReference>
<sequence>MGTRRIGLSKAVSWALRHRPDQLGLELDAAGWTSIDALVAELARHHRWRDLTRAEVREMVAHQTKQRFEIDGDRIRALYGHSVAGHIDKEPAEPPAVLYHGTSAQAVADILRHGLRPMRRHCVHLATDRNSARQVGWRKSPDVRVLVVDAAGASAVGVGFYLGADQVWLADEIPPRFLRFDES</sequence>
<reference evidence="6 7" key="1">
    <citation type="submission" date="2020-07" db="EMBL/GenBank/DDBJ databases">
        <title>Genome of Haloechinothrix sp.</title>
        <authorList>
            <person name="Tang S.-K."/>
            <person name="Yang L."/>
            <person name="Zhu W.-Y."/>
        </authorList>
    </citation>
    <scope>NUCLEOTIDE SEQUENCE [LARGE SCALE GENOMIC DNA]</scope>
    <source>
        <strain evidence="6 7">YIM 98757</strain>
    </source>
</reference>
<dbReference type="SUPFAM" id="SSF56399">
    <property type="entry name" value="ADP-ribosylation"/>
    <property type="match status" value="1"/>
</dbReference>
<comment type="function">
    <text evidence="4 5">Removes the 2'-phosphate from RNA via an intermediate in which the phosphate is ADP-ribosylated by NAD followed by a presumed transesterification to release the RNA and generate ADP-ribose 1''-2''-cyclic phosphate (APPR&gt;P). May function as an ADP-ribosylase.</text>
</comment>
<dbReference type="HAMAP" id="MF_00299">
    <property type="entry name" value="KptA"/>
    <property type="match status" value="1"/>
</dbReference>
<evidence type="ECO:0000313" key="6">
    <source>
        <dbReference type="EMBL" id="MBA0127925.1"/>
    </source>
</evidence>
<dbReference type="AlphaFoldDB" id="A0A838AFJ5"/>
<dbReference type="InterPro" id="IPR022928">
    <property type="entry name" value="RNA_2'-PTrans_KptA"/>
</dbReference>
<comment type="similarity">
    <text evidence="1 5">Belongs to the KptA/TPT1 family.</text>
</comment>
<name>A0A838AFJ5_9PSEU</name>
<keyword evidence="3 5" id="KW-0520">NAD</keyword>
<dbReference type="EMBL" id="JACCKD010000009">
    <property type="protein sequence ID" value="MBA0127925.1"/>
    <property type="molecule type" value="Genomic_DNA"/>
</dbReference>
<dbReference type="Pfam" id="PF01885">
    <property type="entry name" value="PTS_2-RNA"/>
    <property type="match status" value="1"/>
</dbReference>
<protein>
    <recommendedName>
        <fullName evidence="5">Probable RNA 2'-phosphotransferase</fullName>
        <ecNumber evidence="5">2.7.1.-</ecNumber>
    </recommendedName>
</protein>
<dbReference type="EC" id="2.7.1.-" evidence="5"/>
<dbReference type="Proteomes" id="UP000582974">
    <property type="component" value="Unassembled WGS sequence"/>
</dbReference>
<proteinExistence type="inferred from homology"/>
<dbReference type="InterPro" id="IPR042080">
    <property type="entry name" value="RNA_2'-PTrans_N"/>
</dbReference>
<dbReference type="PANTHER" id="PTHR12684:SF2">
    <property type="entry name" value="TRNA 2'-PHOSPHOTRANSFERASE 1"/>
    <property type="match status" value="1"/>
</dbReference>
<dbReference type="GO" id="GO:0000215">
    <property type="term" value="F:tRNA 2'-phosphotransferase activity"/>
    <property type="evidence" value="ECO:0007669"/>
    <property type="project" value="TreeGrafter"/>
</dbReference>
<comment type="caution">
    <text evidence="6">The sequence shown here is derived from an EMBL/GenBank/DDBJ whole genome shotgun (WGS) entry which is preliminary data.</text>
</comment>
<dbReference type="GO" id="GO:0006388">
    <property type="term" value="P:tRNA splicing, via endonucleolytic cleavage and ligation"/>
    <property type="evidence" value="ECO:0007669"/>
    <property type="project" value="UniProtKB-UniRule"/>
</dbReference>
<dbReference type="Gene3D" id="1.10.10.970">
    <property type="entry name" value="RNA 2'-phosphotransferase, Tpt1/KptA family, N-terminal domain"/>
    <property type="match status" value="1"/>
</dbReference>
<dbReference type="RefSeq" id="WP_180894745.1">
    <property type="nucleotide sequence ID" value="NZ_JACCKD010000009.1"/>
</dbReference>
<dbReference type="PANTHER" id="PTHR12684">
    <property type="entry name" value="PUTATIVE PHOSPHOTRANSFERASE"/>
    <property type="match status" value="1"/>
</dbReference>
<evidence type="ECO:0000256" key="3">
    <source>
        <dbReference type="ARBA" id="ARBA00023027"/>
    </source>
</evidence>